<proteinExistence type="predicted"/>
<dbReference type="InParanoid" id="B6II56"/>
<organism evidence="2 3">
    <name type="scientific">Caenorhabditis briggsae</name>
    <dbReference type="NCBI Taxonomy" id="6238"/>
    <lineage>
        <taxon>Eukaryota</taxon>
        <taxon>Metazoa</taxon>
        <taxon>Ecdysozoa</taxon>
        <taxon>Nematoda</taxon>
        <taxon>Chromadorea</taxon>
        <taxon>Rhabditida</taxon>
        <taxon>Rhabditina</taxon>
        <taxon>Rhabditomorpha</taxon>
        <taxon>Rhabditoidea</taxon>
        <taxon>Rhabditidae</taxon>
        <taxon>Peloderinae</taxon>
        <taxon>Caenorhabditis</taxon>
    </lineage>
</organism>
<dbReference type="eggNOG" id="ENOG502QPQC">
    <property type="taxonomic scope" value="Eukaryota"/>
</dbReference>
<sequence length="278" mass="32078">MTTRWENKNKRRTRRPWRTSRNQKKEKREGRQRDGKGMGGEIELNGRETERMEHCGWRTKRRIGEGMNSSSSRVVVVKRSEREKGEFWTSACQTPYKGLIATVFEMNAAQYEIRDVVNFVKLNLFNSSNYDFLYSTQAINIPYGGTHQFQKLFLEYGRAKNVTDLQYNIDNLYRHSILDRNPTVADGLSWLLDYRDPPMYDTQGVIIVVGNHNDESPSLTSAYLGSLRAQRYKIISVAVGKNHGDLSQIADSPNFYFQVDESNGQDVADRISLILCNL</sequence>
<dbReference type="SUPFAM" id="SSF53300">
    <property type="entry name" value="vWA-like"/>
    <property type="match status" value="1"/>
</dbReference>
<protein>
    <submittedName>
        <fullName evidence="2">Protein CBG25533</fullName>
    </submittedName>
</protein>
<dbReference type="Gene3D" id="3.40.50.410">
    <property type="entry name" value="von Willebrand factor, type A domain"/>
    <property type="match status" value="1"/>
</dbReference>
<reference evidence="2 3" key="1">
    <citation type="journal article" date="2003" name="PLoS Biol.">
        <title>The genome sequence of Caenorhabditis briggsae: a platform for comparative genomics.</title>
        <authorList>
            <person name="Stein L.D."/>
            <person name="Bao Z."/>
            <person name="Blasiar D."/>
            <person name="Blumenthal T."/>
            <person name="Brent M.R."/>
            <person name="Chen N."/>
            <person name="Chinwalla A."/>
            <person name="Clarke L."/>
            <person name="Clee C."/>
            <person name="Coghlan A."/>
            <person name="Coulson A."/>
            <person name="D'Eustachio P."/>
            <person name="Fitch D.H."/>
            <person name="Fulton L.A."/>
            <person name="Fulton R.E."/>
            <person name="Griffiths-Jones S."/>
            <person name="Harris T.W."/>
            <person name="Hillier L.W."/>
            <person name="Kamath R."/>
            <person name="Kuwabara P.E."/>
            <person name="Mardis E.R."/>
            <person name="Marra M.A."/>
            <person name="Miner T.L."/>
            <person name="Minx P."/>
            <person name="Mullikin J.C."/>
            <person name="Plumb R.W."/>
            <person name="Rogers J."/>
            <person name="Schein J.E."/>
            <person name="Sohrmann M."/>
            <person name="Spieth J."/>
            <person name="Stajich J.E."/>
            <person name="Wei C."/>
            <person name="Willey D."/>
            <person name="Wilson R.K."/>
            <person name="Durbin R."/>
            <person name="Waterston R.H."/>
        </authorList>
    </citation>
    <scope>NUCLEOTIDE SEQUENCE [LARGE SCALE GENOMIC DNA]</scope>
    <source>
        <strain evidence="2 3">AF16</strain>
    </source>
</reference>
<evidence type="ECO:0000256" key="1">
    <source>
        <dbReference type="SAM" id="MobiDB-lite"/>
    </source>
</evidence>
<name>B6II56_CAEBR</name>
<accession>B6II56</accession>
<dbReference type="RefSeq" id="XP_045099149.1">
    <property type="nucleotide sequence ID" value="XM_045242061.1"/>
</dbReference>
<feature type="compositionally biased region" description="Basic residues" evidence="1">
    <location>
        <begin position="9"/>
        <end position="25"/>
    </location>
</feature>
<dbReference type="CTD" id="68917019"/>
<dbReference type="EMBL" id="HE600914">
    <property type="protein sequence ID" value="CAR99586.1"/>
    <property type="molecule type" value="Genomic_DNA"/>
</dbReference>
<feature type="region of interest" description="Disordered" evidence="1">
    <location>
        <begin position="1"/>
        <end position="51"/>
    </location>
</feature>
<dbReference type="HOGENOM" id="CLU_1001950_0_0_1"/>
<gene>
    <name evidence="2 4" type="ORF">CBG25533</name>
    <name evidence="2" type="ORF">CBG_25533</name>
</gene>
<dbReference type="WormBase" id="CBG25533">
    <property type="protein sequence ID" value="CBP39834"/>
    <property type="gene ID" value="WBGene00086947"/>
</dbReference>
<dbReference type="AlphaFoldDB" id="B6II56"/>
<reference evidence="2 3" key="2">
    <citation type="journal article" date="2011" name="PLoS Genet.">
        <title>Caenorhabditis briggsae recombinant inbred line genotypes reveal inter-strain incompatibility and the evolution of recombination.</title>
        <authorList>
            <person name="Ross J.A."/>
            <person name="Koboldt D.C."/>
            <person name="Staisch J.E."/>
            <person name="Chamberlin H.M."/>
            <person name="Gupta B.P."/>
            <person name="Miller R.D."/>
            <person name="Baird S.E."/>
            <person name="Haag E.S."/>
        </authorList>
    </citation>
    <scope>NUCLEOTIDE SEQUENCE [LARGE SCALE GENOMIC DNA]</scope>
    <source>
        <strain evidence="2 3">AF16</strain>
    </source>
</reference>
<evidence type="ECO:0000313" key="3">
    <source>
        <dbReference type="Proteomes" id="UP000008549"/>
    </source>
</evidence>
<evidence type="ECO:0000313" key="2">
    <source>
        <dbReference type="EMBL" id="CAR99586.1"/>
    </source>
</evidence>
<feature type="compositionally biased region" description="Basic and acidic residues" evidence="1">
    <location>
        <begin position="26"/>
        <end position="36"/>
    </location>
</feature>
<dbReference type="KEGG" id="cbr:CBG_25533"/>
<dbReference type="GeneID" id="68917019"/>
<evidence type="ECO:0000313" key="4">
    <source>
        <dbReference type="WormBase" id="CBG25533"/>
    </source>
</evidence>
<dbReference type="InterPro" id="IPR036465">
    <property type="entry name" value="vWFA_dom_sf"/>
</dbReference>
<dbReference type="PANTHER" id="PTHR37972">
    <property type="entry name" value="PROTEIN CBG25533"/>
    <property type="match status" value="1"/>
</dbReference>
<dbReference type="Proteomes" id="UP000008549">
    <property type="component" value="Unassembled WGS sequence"/>
</dbReference>
<dbReference type="PANTHER" id="PTHR37972:SF2">
    <property type="entry name" value="PRION-LIKE-(Q_N-RICH)-DOMAIN-BEARING PROTEIN-RELATED"/>
    <property type="match status" value="1"/>
</dbReference>
<keyword evidence="3" id="KW-1185">Reference proteome</keyword>